<proteinExistence type="predicted"/>
<gene>
    <name evidence="1" type="primary">ZBED5_74</name>
    <name evidence="1" type="ORF">TNCT_69861</name>
</gene>
<sequence>MAWLSTPAYLVDLFEKLNKLCLAQQGKQVNKLKTKEEFVTFSRRIQYWISAVQQNNCDCSQRLSDFLEEFEVDLGMEIRYGIKTHLSGLQQSLSDYFPIPENQDDYWAKNPLTIDEK</sequence>
<comment type="caution">
    <text evidence="1">The sequence shown here is derived from an EMBL/GenBank/DDBJ whole genome shotgun (WGS) entry which is preliminary data.</text>
</comment>
<dbReference type="OrthoDB" id="10062525at2759"/>
<protein>
    <submittedName>
        <fullName evidence="1">Zinc finger BED domain-containing protein 5</fullName>
    </submittedName>
</protein>
<dbReference type="Proteomes" id="UP000887116">
    <property type="component" value="Unassembled WGS sequence"/>
</dbReference>
<dbReference type="PANTHER" id="PTHR45913:SF19">
    <property type="entry name" value="LOW QUALITY PROTEIN: ZINC FINGER BED DOMAIN-CONTAINING PROTEIN 5-LIKE"/>
    <property type="match status" value="1"/>
</dbReference>
<dbReference type="AlphaFoldDB" id="A0A8X6KJM7"/>
<dbReference type="PANTHER" id="PTHR45913">
    <property type="entry name" value="EPM2A-INTERACTING PROTEIN 1"/>
    <property type="match status" value="1"/>
</dbReference>
<keyword evidence="2" id="KW-1185">Reference proteome</keyword>
<evidence type="ECO:0000313" key="2">
    <source>
        <dbReference type="Proteomes" id="UP000887116"/>
    </source>
</evidence>
<name>A0A8X6KJM7_TRICU</name>
<dbReference type="EMBL" id="BMAO01001501">
    <property type="protein sequence ID" value="GFQ73908.1"/>
    <property type="molecule type" value="Genomic_DNA"/>
</dbReference>
<evidence type="ECO:0000313" key="1">
    <source>
        <dbReference type="EMBL" id="GFQ73908.1"/>
    </source>
</evidence>
<accession>A0A8X6KJM7</accession>
<organism evidence="1 2">
    <name type="scientific">Trichonephila clavata</name>
    <name type="common">Joro spider</name>
    <name type="synonym">Nephila clavata</name>
    <dbReference type="NCBI Taxonomy" id="2740835"/>
    <lineage>
        <taxon>Eukaryota</taxon>
        <taxon>Metazoa</taxon>
        <taxon>Ecdysozoa</taxon>
        <taxon>Arthropoda</taxon>
        <taxon>Chelicerata</taxon>
        <taxon>Arachnida</taxon>
        <taxon>Araneae</taxon>
        <taxon>Araneomorphae</taxon>
        <taxon>Entelegynae</taxon>
        <taxon>Araneoidea</taxon>
        <taxon>Nephilidae</taxon>
        <taxon>Trichonephila</taxon>
    </lineage>
</organism>
<reference evidence="1" key="1">
    <citation type="submission" date="2020-07" db="EMBL/GenBank/DDBJ databases">
        <title>Multicomponent nature underlies the extraordinary mechanical properties of spider dragline silk.</title>
        <authorList>
            <person name="Kono N."/>
            <person name="Nakamura H."/>
            <person name="Mori M."/>
            <person name="Yoshida Y."/>
            <person name="Ohtoshi R."/>
            <person name="Malay A.D."/>
            <person name="Moran D.A.P."/>
            <person name="Tomita M."/>
            <person name="Numata K."/>
            <person name="Arakawa K."/>
        </authorList>
    </citation>
    <scope>NUCLEOTIDE SEQUENCE</scope>
</reference>